<evidence type="ECO:0000313" key="4">
    <source>
        <dbReference type="EMBL" id="KGM30065.1"/>
    </source>
</evidence>
<feature type="domain" description="ABC transporter" evidence="3">
    <location>
        <begin position="22"/>
        <end position="66"/>
    </location>
</feature>
<feature type="non-terminal residue" evidence="4">
    <location>
        <position position="73"/>
    </location>
</feature>
<name>A0A0A0CWD2_9PROT</name>
<reference evidence="4 5" key="1">
    <citation type="submission" date="2014-01" db="EMBL/GenBank/DDBJ databases">
        <title>Genome sequence determination for a cystic fibrosis isolate, Inquilinus limosus.</title>
        <authorList>
            <person name="Pino M."/>
            <person name="Di Conza J."/>
            <person name="Gutkind G."/>
        </authorList>
    </citation>
    <scope>NUCLEOTIDE SEQUENCE [LARGE SCALE GENOMIC DNA]</scope>
    <source>
        <strain evidence="4 5">MP06</strain>
    </source>
</reference>
<dbReference type="Gene3D" id="3.40.50.300">
    <property type="entry name" value="P-loop containing nucleotide triphosphate hydrolases"/>
    <property type="match status" value="1"/>
</dbReference>
<dbReference type="GO" id="GO:0016887">
    <property type="term" value="F:ATP hydrolysis activity"/>
    <property type="evidence" value="ECO:0007669"/>
    <property type="project" value="InterPro"/>
</dbReference>
<evidence type="ECO:0000259" key="3">
    <source>
        <dbReference type="Pfam" id="PF00005"/>
    </source>
</evidence>
<evidence type="ECO:0000256" key="1">
    <source>
        <dbReference type="ARBA" id="ARBA00005417"/>
    </source>
</evidence>
<dbReference type="Pfam" id="PF00005">
    <property type="entry name" value="ABC_tran"/>
    <property type="match status" value="1"/>
</dbReference>
<evidence type="ECO:0000256" key="2">
    <source>
        <dbReference type="ARBA" id="ARBA00022448"/>
    </source>
</evidence>
<accession>A0A0A0CWD2</accession>
<dbReference type="PANTHER" id="PTHR42788">
    <property type="entry name" value="TAURINE IMPORT ATP-BINDING PROTEIN-RELATED"/>
    <property type="match status" value="1"/>
</dbReference>
<keyword evidence="2" id="KW-0813">Transport</keyword>
<organism evidence="4 5">
    <name type="scientific">Inquilinus limosus MP06</name>
    <dbReference type="NCBI Taxonomy" id="1398085"/>
    <lineage>
        <taxon>Bacteria</taxon>
        <taxon>Pseudomonadati</taxon>
        <taxon>Pseudomonadota</taxon>
        <taxon>Alphaproteobacteria</taxon>
        <taxon>Rhodospirillales</taxon>
        <taxon>Rhodospirillaceae</taxon>
        <taxon>Inquilinus</taxon>
    </lineage>
</organism>
<sequence length="73" mass="7739">MIGVALQGIRRRFTAPVARDVLDGVDLSIGAGEFVALVGPSGRGKTTLLRILGGLDPGYQGRIDWPDGPPLRR</sequence>
<dbReference type="GO" id="GO:0005524">
    <property type="term" value="F:ATP binding"/>
    <property type="evidence" value="ECO:0007669"/>
    <property type="project" value="InterPro"/>
</dbReference>
<comment type="caution">
    <text evidence="4">The sequence shown here is derived from an EMBL/GenBank/DDBJ whole genome shotgun (WGS) entry which is preliminary data.</text>
</comment>
<dbReference type="PANTHER" id="PTHR42788:SF13">
    <property type="entry name" value="ALIPHATIC SULFONATES IMPORT ATP-BINDING PROTEIN SSUB"/>
    <property type="match status" value="1"/>
</dbReference>
<dbReference type="InterPro" id="IPR027417">
    <property type="entry name" value="P-loop_NTPase"/>
</dbReference>
<dbReference type="InterPro" id="IPR050166">
    <property type="entry name" value="ABC_transporter_ATP-bind"/>
</dbReference>
<gene>
    <name evidence="4" type="ORF">P409_35305</name>
</gene>
<dbReference type="InterPro" id="IPR003439">
    <property type="entry name" value="ABC_transporter-like_ATP-bd"/>
</dbReference>
<dbReference type="Proteomes" id="UP000029995">
    <property type="component" value="Unassembled WGS sequence"/>
</dbReference>
<dbReference type="EMBL" id="JANX01001081">
    <property type="protein sequence ID" value="KGM30065.1"/>
    <property type="molecule type" value="Genomic_DNA"/>
</dbReference>
<comment type="similarity">
    <text evidence="1">Belongs to the ABC transporter superfamily.</text>
</comment>
<proteinExistence type="inferred from homology"/>
<dbReference type="AlphaFoldDB" id="A0A0A0CWD2"/>
<protein>
    <recommendedName>
        <fullName evidence="3">ABC transporter domain-containing protein</fullName>
    </recommendedName>
</protein>
<dbReference type="RefSeq" id="WP_034849794.1">
    <property type="nucleotide sequence ID" value="NZ_JANX01001081.1"/>
</dbReference>
<evidence type="ECO:0000313" key="5">
    <source>
        <dbReference type="Proteomes" id="UP000029995"/>
    </source>
</evidence>
<dbReference type="SUPFAM" id="SSF52540">
    <property type="entry name" value="P-loop containing nucleoside triphosphate hydrolases"/>
    <property type="match status" value="1"/>
</dbReference>